<dbReference type="OrthoDB" id="9813917at2"/>
<feature type="transmembrane region" description="Helical" evidence="7">
    <location>
        <begin position="113"/>
        <end position="132"/>
    </location>
</feature>
<evidence type="ECO:0000256" key="2">
    <source>
        <dbReference type="ARBA" id="ARBA00022475"/>
    </source>
</evidence>
<dbReference type="InterPro" id="IPR050539">
    <property type="entry name" value="ThrE_Dicarb/AminoAcid_Exp"/>
</dbReference>
<feature type="transmembrane region" description="Helical" evidence="7">
    <location>
        <begin position="194"/>
        <end position="212"/>
    </location>
</feature>
<accession>A0A0R1JZR5</accession>
<comment type="subcellular location">
    <subcellularLocation>
        <location evidence="1">Cell membrane</location>
        <topology evidence="1">Multi-pass membrane protein</topology>
    </subcellularLocation>
</comment>
<evidence type="ECO:0000313" key="10">
    <source>
        <dbReference type="Proteomes" id="UP000051804"/>
    </source>
</evidence>
<dbReference type="Pfam" id="PF06738">
    <property type="entry name" value="ThrE"/>
    <property type="match status" value="1"/>
</dbReference>
<dbReference type="Proteomes" id="UP000051804">
    <property type="component" value="Unassembled WGS sequence"/>
</dbReference>
<gene>
    <name evidence="9" type="ORF">FD02_GL001391</name>
</gene>
<feature type="transmembrane region" description="Helical" evidence="7">
    <location>
        <begin position="224"/>
        <end position="245"/>
    </location>
</feature>
<dbReference type="PANTHER" id="PTHR34390:SF2">
    <property type="entry name" value="SUCCINATE TRANSPORTER SUBUNIT YJJP-RELATED"/>
    <property type="match status" value="1"/>
</dbReference>
<keyword evidence="4 7" id="KW-1133">Transmembrane helix</keyword>
<comment type="similarity">
    <text evidence="6">Belongs to the ThrE exporter (TC 2.A.79) family.</text>
</comment>
<keyword evidence="3 7" id="KW-0812">Transmembrane</keyword>
<reference evidence="9 10" key="1">
    <citation type="journal article" date="2015" name="Genome Announc.">
        <title>Expanding the biotechnology potential of lactobacilli through comparative genomics of 213 strains and associated genera.</title>
        <authorList>
            <person name="Sun Z."/>
            <person name="Harris H.M."/>
            <person name="McCann A."/>
            <person name="Guo C."/>
            <person name="Argimon S."/>
            <person name="Zhang W."/>
            <person name="Yang X."/>
            <person name="Jeffery I.B."/>
            <person name="Cooney J.C."/>
            <person name="Kagawa T.F."/>
            <person name="Liu W."/>
            <person name="Song Y."/>
            <person name="Salvetti E."/>
            <person name="Wrobel A."/>
            <person name="Rasinkangas P."/>
            <person name="Parkhill J."/>
            <person name="Rea M.C."/>
            <person name="O'Sullivan O."/>
            <person name="Ritari J."/>
            <person name="Douillard F.P."/>
            <person name="Paul Ross R."/>
            <person name="Yang R."/>
            <person name="Briner A.E."/>
            <person name="Felis G.E."/>
            <person name="de Vos W.M."/>
            <person name="Barrangou R."/>
            <person name="Klaenhammer T.R."/>
            <person name="Caufield P.W."/>
            <person name="Cui Y."/>
            <person name="Zhang H."/>
            <person name="O'Toole P.W."/>
        </authorList>
    </citation>
    <scope>NUCLEOTIDE SEQUENCE [LARGE SCALE GENOMIC DNA]</scope>
    <source>
        <strain evidence="9 10">JCM 17158</strain>
    </source>
</reference>
<dbReference type="AlphaFoldDB" id="A0A0R1JZR5"/>
<dbReference type="GO" id="GO:0015744">
    <property type="term" value="P:succinate transport"/>
    <property type="evidence" value="ECO:0007669"/>
    <property type="project" value="TreeGrafter"/>
</dbReference>
<dbReference type="GO" id="GO:0005886">
    <property type="term" value="C:plasma membrane"/>
    <property type="evidence" value="ECO:0007669"/>
    <property type="project" value="UniProtKB-SubCell"/>
</dbReference>
<evidence type="ECO:0000256" key="7">
    <source>
        <dbReference type="SAM" id="Phobius"/>
    </source>
</evidence>
<dbReference type="RefSeq" id="WP_054723268.1">
    <property type="nucleotide sequence ID" value="NZ_AZDJ01000002.1"/>
</dbReference>
<dbReference type="GO" id="GO:0022857">
    <property type="term" value="F:transmembrane transporter activity"/>
    <property type="evidence" value="ECO:0007669"/>
    <property type="project" value="InterPro"/>
</dbReference>
<evidence type="ECO:0000313" key="9">
    <source>
        <dbReference type="EMBL" id="KRK74068.1"/>
    </source>
</evidence>
<keyword evidence="10" id="KW-1185">Reference proteome</keyword>
<dbReference type="InterPro" id="IPR010619">
    <property type="entry name" value="ThrE-like_N"/>
</dbReference>
<evidence type="ECO:0000259" key="8">
    <source>
        <dbReference type="Pfam" id="PF06738"/>
    </source>
</evidence>
<dbReference type="PANTHER" id="PTHR34390">
    <property type="entry name" value="UPF0442 PROTEIN YJJB-RELATED"/>
    <property type="match status" value="1"/>
</dbReference>
<evidence type="ECO:0000256" key="1">
    <source>
        <dbReference type="ARBA" id="ARBA00004651"/>
    </source>
</evidence>
<feature type="transmembrane region" description="Helical" evidence="7">
    <location>
        <begin position="139"/>
        <end position="157"/>
    </location>
</feature>
<keyword evidence="2" id="KW-1003">Cell membrane</keyword>
<evidence type="ECO:0000256" key="5">
    <source>
        <dbReference type="ARBA" id="ARBA00023136"/>
    </source>
</evidence>
<feature type="transmembrane region" description="Helical" evidence="7">
    <location>
        <begin position="163"/>
        <end position="182"/>
    </location>
</feature>
<keyword evidence="5 7" id="KW-0472">Membrane</keyword>
<dbReference type="STRING" id="1291734.FD02_GL001391"/>
<evidence type="ECO:0000256" key="3">
    <source>
        <dbReference type="ARBA" id="ARBA00022692"/>
    </source>
</evidence>
<dbReference type="PATRIC" id="fig|1291734.4.peg.1431"/>
<organism evidence="9 10">
    <name type="scientific">Lacticaseibacillus nasuensis JCM 17158</name>
    <dbReference type="NCBI Taxonomy" id="1291734"/>
    <lineage>
        <taxon>Bacteria</taxon>
        <taxon>Bacillati</taxon>
        <taxon>Bacillota</taxon>
        <taxon>Bacilli</taxon>
        <taxon>Lactobacillales</taxon>
        <taxon>Lactobacillaceae</taxon>
        <taxon>Lacticaseibacillus</taxon>
    </lineage>
</organism>
<protein>
    <recommendedName>
        <fullName evidence="8">Threonine/serine exporter-like N-terminal domain-containing protein</fullName>
    </recommendedName>
</protein>
<feature type="domain" description="Threonine/serine exporter-like N-terminal" evidence="8">
    <location>
        <begin position="9"/>
        <end position="247"/>
    </location>
</feature>
<evidence type="ECO:0000256" key="4">
    <source>
        <dbReference type="ARBA" id="ARBA00022989"/>
    </source>
</evidence>
<comment type="caution">
    <text evidence="9">The sequence shown here is derived from an EMBL/GenBank/DDBJ whole genome shotgun (WGS) entry which is preliminary data.</text>
</comment>
<proteinExistence type="inferred from homology"/>
<sequence length="248" mass="26398">MAESELLTTCLLAGRIMIESGAEMYRVDDTMTRIAHNGGEAAAVVFTTPTGLFIGSEHSPLVKLGTIRKRTIDMEKVMRVNALSRRFAAGECSLHELHEALIGIDANTPTFPLWLQVVAAAVCSALLMVLFAQQNDWRDLPLAAVAGGAGFYAFAWLDRVTRVQFISSVAGAFVVAALAWLGVRIGIGRSLDNIIIGAVMPLVPGVAITNSIRDMLAGHLVSGMVRGMEAILSAAAIGVGVAVIFRFF</sequence>
<name>A0A0R1JZR5_9LACO</name>
<dbReference type="EMBL" id="AZDJ01000002">
    <property type="protein sequence ID" value="KRK74068.1"/>
    <property type="molecule type" value="Genomic_DNA"/>
</dbReference>
<evidence type="ECO:0000256" key="6">
    <source>
        <dbReference type="ARBA" id="ARBA00034125"/>
    </source>
</evidence>